<accession>A0A399SV21</accession>
<dbReference type="RefSeq" id="WP_119440039.1">
    <property type="nucleotide sequence ID" value="NZ_QWGR01000019.1"/>
</dbReference>
<dbReference type="InterPro" id="IPR024213">
    <property type="entry name" value="DUF3822"/>
</dbReference>
<dbReference type="CDD" id="cd24013">
    <property type="entry name" value="ASKHA_ATPase_BT3980-like"/>
    <property type="match status" value="1"/>
</dbReference>
<keyword evidence="2" id="KW-1185">Reference proteome</keyword>
<sequence length="271" mass="31727">MYDYLNESFRNEESLQYILSIQVSLNGFSFCIRKANDNSLLVFKHTDLKISNEQLVTRRLEDWIHEEELLQKKYKALELIWMGPHFTLLPDNLNDEQIFSDTIRMLFPVQTEEYAVSVAEQLNARLLFLLPPELKRFLNDHFESFQIQHGVENLLRPNEKDAQEKQVRLLFDEKELYVIYFDEGQLKLCNAFSIKHANDAVYYILTALKQFKVTPKNIAAYLAGKSVFLTASCEMLEKYFRSVDYFAPTANETSGLDQKTISEYPCLFNGK</sequence>
<comment type="caution">
    <text evidence="1">The sequence shown here is derived from an EMBL/GenBank/DDBJ whole genome shotgun (WGS) entry which is preliminary data.</text>
</comment>
<dbReference type="OrthoDB" id="658622at2"/>
<dbReference type="Gene3D" id="3.30.420.260">
    <property type="match status" value="1"/>
</dbReference>
<gene>
    <name evidence="1" type="ORF">D1614_21395</name>
</gene>
<organism evidence="1 2">
    <name type="scientific">Maribellus luteus</name>
    <dbReference type="NCBI Taxonomy" id="2305463"/>
    <lineage>
        <taxon>Bacteria</taxon>
        <taxon>Pseudomonadati</taxon>
        <taxon>Bacteroidota</taxon>
        <taxon>Bacteroidia</taxon>
        <taxon>Marinilabiliales</taxon>
        <taxon>Prolixibacteraceae</taxon>
        <taxon>Maribellus</taxon>
    </lineage>
</organism>
<name>A0A399SV21_9BACT</name>
<evidence type="ECO:0000313" key="2">
    <source>
        <dbReference type="Proteomes" id="UP000265926"/>
    </source>
</evidence>
<dbReference type="Pfam" id="PF12864">
    <property type="entry name" value="DUF3822"/>
    <property type="match status" value="1"/>
</dbReference>
<dbReference type="EMBL" id="QWGR01000019">
    <property type="protein sequence ID" value="RIJ45865.1"/>
    <property type="molecule type" value="Genomic_DNA"/>
</dbReference>
<dbReference type="Gene3D" id="3.30.420.250">
    <property type="match status" value="1"/>
</dbReference>
<protein>
    <submittedName>
        <fullName evidence="1">DUF3822 family protein</fullName>
    </submittedName>
</protein>
<reference evidence="1 2" key="1">
    <citation type="submission" date="2018-08" db="EMBL/GenBank/DDBJ databases">
        <title>Pallidiluteibacterium maritimus gen. nov., sp. nov., isolated from coastal sediment.</title>
        <authorList>
            <person name="Zhou L.Y."/>
        </authorList>
    </citation>
    <scope>NUCLEOTIDE SEQUENCE [LARGE SCALE GENOMIC DNA]</scope>
    <source>
        <strain evidence="1 2">XSD2</strain>
    </source>
</reference>
<dbReference type="AlphaFoldDB" id="A0A399SV21"/>
<evidence type="ECO:0000313" key="1">
    <source>
        <dbReference type="EMBL" id="RIJ45865.1"/>
    </source>
</evidence>
<dbReference type="Proteomes" id="UP000265926">
    <property type="component" value="Unassembled WGS sequence"/>
</dbReference>
<proteinExistence type="predicted"/>